<organism evidence="1">
    <name type="scientific">marine sediment metagenome</name>
    <dbReference type="NCBI Taxonomy" id="412755"/>
    <lineage>
        <taxon>unclassified sequences</taxon>
        <taxon>metagenomes</taxon>
        <taxon>ecological metagenomes</taxon>
    </lineage>
</organism>
<dbReference type="InterPro" id="IPR008991">
    <property type="entry name" value="Translation_prot_SH3-like_sf"/>
</dbReference>
<dbReference type="SUPFAM" id="SSF50104">
    <property type="entry name" value="Translation proteins SH3-like domain"/>
    <property type="match status" value="1"/>
</dbReference>
<evidence type="ECO:0000313" key="1">
    <source>
        <dbReference type="EMBL" id="KKN78122.1"/>
    </source>
</evidence>
<dbReference type="EMBL" id="LAZR01000268">
    <property type="protein sequence ID" value="KKN78122.1"/>
    <property type="molecule type" value="Genomic_DNA"/>
</dbReference>
<dbReference type="InterPro" id="IPR014722">
    <property type="entry name" value="Rib_uL2_dom2"/>
</dbReference>
<dbReference type="AlphaFoldDB" id="A0A0F9TT35"/>
<name>A0A0F9TT35_9ZZZZ</name>
<gene>
    <name evidence="1" type="ORF">LCGC14_0353490</name>
</gene>
<sequence length="73" mass="8158">MAQNQAHIGDTVGVVVGELKGQQGTIVAFRINDNRCMVRIAADHDPNDYFDYQYHGTELKLLDCHHMGVITSE</sequence>
<proteinExistence type="predicted"/>
<protein>
    <recommendedName>
        <fullName evidence="2">KOW domain-containing protein</fullName>
    </recommendedName>
</protein>
<accession>A0A0F9TT35</accession>
<reference evidence="1" key="1">
    <citation type="journal article" date="2015" name="Nature">
        <title>Complex archaea that bridge the gap between prokaryotes and eukaryotes.</title>
        <authorList>
            <person name="Spang A."/>
            <person name="Saw J.H."/>
            <person name="Jorgensen S.L."/>
            <person name="Zaremba-Niedzwiedzka K."/>
            <person name="Martijn J."/>
            <person name="Lind A.E."/>
            <person name="van Eijk R."/>
            <person name="Schleper C."/>
            <person name="Guy L."/>
            <person name="Ettema T.J."/>
        </authorList>
    </citation>
    <scope>NUCLEOTIDE SEQUENCE</scope>
</reference>
<evidence type="ECO:0008006" key="2">
    <source>
        <dbReference type="Google" id="ProtNLM"/>
    </source>
</evidence>
<dbReference type="Gene3D" id="2.30.30.30">
    <property type="match status" value="1"/>
</dbReference>
<comment type="caution">
    <text evidence="1">The sequence shown here is derived from an EMBL/GenBank/DDBJ whole genome shotgun (WGS) entry which is preliminary data.</text>
</comment>